<evidence type="ECO:0000313" key="3">
    <source>
        <dbReference type="Proteomes" id="UP000886476"/>
    </source>
</evidence>
<organism evidence="2 3">
    <name type="scientific">Bradyrhizobium aeschynomenes</name>
    <dbReference type="NCBI Taxonomy" id="2734909"/>
    <lineage>
        <taxon>Bacteria</taxon>
        <taxon>Pseudomonadati</taxon>
        <taxon>Pseudomonadota</taxon>
        <taxon>Alphaproteobacteria</taxon>
        <taxon>Hyphomicrobiales</taxon>
        <taxon>Nitrobacteraceae</taxon>
        <taxon>Bradyrhizobium</taxon>
    </lineage>
</organism>
<dbReference type="RefSeq" id="WP_172107863.1">
    <property type="nucleotide sequence ID" value="NZ_JABFDN010000001.1"/>
</dbReference>
<dbReference type="Proteomes" id="UP000886476">
    <property type="component" value="Unassembled WGS sequence"/>
</dbReference>
<gene>
    <name evidence="2" type="ORF">HL667_00100</name>
</gene>
<evidence type="ECO:0000313" key="2">
    <source>
        <dbReference type="EMBL" id="NPU63396.1"/>
    </source>
</evidence>
<proteinExistence type="predicted"/>
<sequence>MSKLLVIAGVLMIAGGFVWLGGYPVLVLYAGIATVIVGANLDDHLPRSPAPPWRPTTPPPRSRK</sequence>
<keyword evidence="3" id="KW-1185">Reference proteome</keyword>
<dbReference type="EMBL" id="JABFDN010000001">
    <property type="protein sequence ID" value="NPU63396.1"/>
    <property type="molecule type" value="Genomic_DNA"/>
</dbReference>
<reference evidence="2" key="1">
    <citation type="submission" date="2020-05" db="EMBL/GenBank/DDBJ databases">
        <title>Nod-independent and nitrogen-fixing Bradyrhizobium aeschynomene sp. nov. isolated from nodules of Aeschynomene indica.</title>
        <authorList>
            <person name="Zhang Z."/>
        </authorList>
    </citation>
    <scope>NUCLEOTIDE SEQUENCE</scope>
    <source>
        <strain evidence="2">83012</strain>
    </source>
</reference>
<evidence type="ECO:0000256" key="1">
    <source>
        <dbReference type="SAM" id="MobiDB-lite"/>
    </source>
</evidence>
<accession>A0ABX2C534</accession>
<protein>
    <submittedName>
        <fullName evidence="2">Uncharacterized protein</fullName>
    </submittedName>
</protein>
<feature type="compositionally biased region" description="Pro residues" evidence="1">
    <location>
        <begin position="48"/>
        <end position="64"/>
    </location>
</feature>
<name>A0ABX2C534_9BRAD</name>
<comment type="caution">
    <text evidence="2">The sequence shown here is derived from an EMBL/GenBank/DDBJ whole genome shotgun (WGS) entry which is preliminary data.</text>
</comment>
<feature type="region of interest" description="Disordered" evidence="1">
    <location>
        <begin position="43"/>
        <end position="64"/>
    </location>
</feature>